<gene>
    <name evidence="8" type="primary">ESTF_7</name>
    <name evidence="8" type="ORF">g.12433</name>
</gene>
<evidence type="ECO:0000259" key="7">
    <source>
        <dbReference type="Pfam" id="PF00135"/>
    </source>
</evidence>
<dbReference type="EC" id="3.1.1.-" evidence="6"/>
<evidence type="ECO:0000256" key="5">
    <source>
        <dbReference type="ARBA" id="ARBA00023180"/>
    </source>
</evidence>
<dbReference type="Pfam" id="PF00135">
    <property type="entry name" value="COesterase"/>
    <property type="match status" value="1"/>
</dbReference>
<accession>A0A0C9Q3U1</accession>
<evidence type="ECO:0000256" key="1">
    <source>
        <dbReference type="ARBA" id="ARBA00005964"/>
    </source>
</evidence>
<organism evidence="8">
    <name type="scientific">Fopius arisanus</name>
    <dbReference type="NCBI Taxonomy" id="64838"/>
    <lineage>
        <taxon>Eukaryota</taxon>
        <taxon>Metazoa</taxon>
        <taxon>Ecdysozoa</taxon>
        <taxon>Arthropoda</taxon>
        <taxon>Hexapoda</taxon>
        <taxon>Insecta</taxon>
        <taxon>Pterygota</taxon>
        <taxon>Neoptera</taxon>
        <taxon>Endopterygota</taxon>
        <taxon>Hymenoptera</taxon>
        <taxon>Apocrita</taxon>
        <taxon>Ichneumonoidea</taxon>
        <taxon>Braconidae</taxon>
        <taxon>Opiinae</taxon>
        <taxon>Fopius</taxon>
    </lineage>
</organism>
<keyword evidence="3 6" id="KW-0378">Hydrolase</keyword>
<dbReference type="PANTHER" id="PTHR43142">
    <property type="entry name" value="CARBOXYLIC ESTER HYDROLASE"/>
    <property type="match status" value="1"/>
</dbReference>
<dbReference type="PANTHER" id="PTHR43142:SF1">
    <property type="entry name" value="CARBOXYLIC ESTER HYDROLASE"/>
    <property type="match status" value="1"/>
</dbReference>
<dbReference type="ESTHER" id="9hyme-a0a0c9q3u1">
    <property type="family name" value="Carb_B_Arthropoda"/>
</dbReference>
<sequence length="627" mass="70656">MWSIYLLSILFAISSLEAAVTEPIVHTQFGTIRGKWLRSARNVAVAAYLGVPYAEPPIGSLRFENPREWNGHWKQIHNAVDDGPPCVQPTDDGHIIGKEDCLYLNIFVPAIPYESKLSVLVFIHGEGFITGSNNSTELAPDYLMDQDIIVVTVNYRLGILGFLSTGNEAGPGNYGVKDVVQALKWVQANIQDFGGDKNSVTLSGASAGAALAHHLALSNRTKDLFHRLITHSGSALAPWAMHPARIARIRYLAVAVGMNCTTREKILDIAYVPMTHTLFDEIQEIQDDIQILECLRYSNTHELTKQLSLFDEWFGSPYGTFGPTLEPESNEALITRNPKSIIENQEFRDIPWMTGVVTEEGLSKTLMLHSNESLRESLLENFDDAILVVLEVEEVVANTSLFIEELLNFYFPDGFDADTSEFFENLTALVGDGLIYYWSHEALQTQAEEMESNIYSYVFAYEGTFSATLQNGGPRKLGVSHGDDINYLFPFLNSQLADLQLFNTIEDDTMIHIMTEMIGTFVKAGVPSAQLTPDWRPYQEDFRFMRLGMERSPDISMESYFLPIRMDFWYRLMGNVSVPREQLFFELYEDDTAEDVTKEDSTNAISGHSECISFQYIILLYAICLLF</sequence>
<feature type="chain" id="PRO_5005111896" description="Carboxylic ester hydrolase" evidence="6">
    <location>
        <begin position="19"/>
        <end position="627"/>
    </location>
</feature>
<evidence type="ECO:0000256" key="6">
    <source>
        <dbReference type="RuleBase" id="RU361235"/>
    </source>
</evidence>
<dbReference type="AlphaFoldDB" id="A0A0C9Q3U1"/>
<dbReference type="EMBL" id="GBYB01008728">
    <property type="protein sequence ID" value="JAG78495.1"/>
    <property type="molecule type" value="Transcribed_RNA"/>
</dbReference>
<keyword evidence="4" id="KW-1015">Disulfide bond</keyword>
<dbReference type="InterPro" id="IPR002018">
    <property type="entry name" value="CarbesteraseB"/>
</dbReference>
<protein>
    <recommendedName>
        <fullName evidence="6">Carboxylic ester hydrolase</fullName>
        <ecNumber evidence="6">3.1.1.-</ecNumber>
    </recommendedName>
</protein>
<name>A0A0C9Q3U1_9HYME</name>
<keyword evidence="5" id="KW-0325">Glycoprotein</keyword>
<dbReference type="InterPro" id="IPR019819">
    <property type="entry name" value="Carboxylesterase_B_CS"/>
</dbReference>
<keyword evidence="6" id="KW-0732">Signal</keyword>
<reference evidence="8" key="1">
    <citation type="submission" date="2015-01" db="EMBL/GenBank/DDBJ databases">
        <title>Transcriptome Assembly of Fopius arisanus.</title>
        <authorList>
            <person name="Geib S."/>
        </authorList>
    </citation>
    <scope>NUCLEOTIDE SEQUENCE</scope>
</reference>
<dbReference type="SUPFAM" id="SSF53474">
    <property type="entry name" value="alpha/beta-Hydrolases"/>
    <property type="match status" value="1"/>
</dbReference>
<evidence type="ECO:0000256" key="4">
    <source>
        <dbReference type="ARBA" id="ARBA00023157"/>
    </source>
</evidence>
<dbReference type="GO" id="GO:0052689">
    <property type="term" value="F:carboxylic ester hydrolase activity"/>
    <property type="evidence" value="ECO:0007669"/>
    <property type="project" value="UniProtKB-KW"/>
</dbReference>
<dbReference type="PROSITE" id="PS00941">
    <property type="entry name" value="CARBOXYLESTERASE_B_2"/>
    <property type="match status" value="1"/>
</dbReference>
<keyword evidence="2" id="KW-0719">Serine esterase</keyword>
<dbReference type="PROSITE" id="PS00122">
    <property type="entry name" value="CARBOXYLESTERASE_B_1"/>
    <property type="match status" value="1"/>
</dbReference>
<feature type="signal peptide" evidence="6">
    <location>
        <begin position="1"/>
        <end position="18"/>
    </location>
</feature>
<comment type="similarity">
    <text evidence="1 6">Belongs to the type-B carboxylesterase/lipase family.</text>
</comment>
<evidence type="ECO:0000256" key="2">
    <source>
        <dbReference type="ARBA" id="ARBA00022487"/>
    </source>
</evidence>
<proteinExistence type="inferred from homology"/>
<evidence type="ECO:0000256" key="3">
    <source>
        <dbReference type="ARBA" id="ARBA00022801"/>
    </source>
</evidence>
<dbReference type="InterPro" id="IPR019826">
    <property type="entry name" value="Carboxylesterase_B_AS"/>
</dbReference>
<evidence type="ECO:0000313" key="8">
    <source>
        <dbReference type="EMBL" id="JAG78495.1"/>
    </source>
</evidence>
<feature type="domain" description="Carboxylesterase type B" evidence="7">
    <location>
        <begin position="22"/>
        <end position="552"/>
    </location>
</feature>
<dbReference type="InterPro" id="IPR029058">
    <property type="entry name" value="AB_hydrolase_fold"/>
</dbReference>
<dbReference type="Gene3D" id="3.40.50.1820">
    <property type="entry name" value="alpha/beta hydrolase"/>
    <property type="match status" value="1"/>
</dbReference>